<feature type="region of interest" description="Disordered" evidence="1">
    <location>
        <begin position="667"/>
        <end position="701"/>
    </location>
</feature>
<organism evidence="3 4">
    <name type="scientific">Gnomoniopsis smithogilvyi</name>
    <dbReference type="NCBI Taxonomy" id="1191159"/>
    <lineage>
        <taxon>Eukaryota</taxon>
        <taxon>Fungi</taxon>
        <taxon>Dikarya</taxon>
        <taxon>Ascomycota</taxon>
        <taxon>Pezizomycotina</taxon>
        <taxon>Sordariomycetes</taxon>
        <taxon>Sordariomycetidae</taxon>
        <taxon>Diaporthales</taxon>
        <taxon>Gnomoniaceae</taxon>
        <taxon>Gnomoniopsis</taxon>
    </lineage>
</organism>
<dbReference type="EMBL" id="JAPEVB010000005">
    <property type="protein sequence ID" value="KAJ4387559.1"/>
    <property type="molecule type" value="Genomic_DNA"/>
</dbReference>
<reference evidence="3" key="1">
    <citation type="submission" date="2022-10" db="EMBL/GenBank/DDBJ databases">
        <title>Tapping the CABI collections for fungal endophytes: first genome assemblies for Collariella, Neodidymelliopsis, Ascochyta clinopodiicola, Didymella pomorum, Didymosphaeria variabile, Neocosmospora piperis and Neocucurbitaria cava.</title>
        <authorList>
            <person name="Hill R."/>
        </authorList>
    </citation>
    <scope>NUCLEOTIDE SEQUENCE</scope>
    <source>
        <strain evidence="3">IMI 355082</strain>
    </source>
</reference>
<protein>
    <submittedName>
        <fullName evidence="3">Uncharacterized protein</fullName>
    </submittedName>
</protein>
<keyword evidence="2" id="KW-0812">Transmembrane</keyword>
<evidence type="ECO:0000256" key="1">
    <source>
        <dbReference type="SAM" id="MobiDB-lite"/>
    </source>
</evidence>
<dbReference type="PANTHER" id="PTHR40619">
    <property type="entry name" value="FUNGAL STAND N-TERMINAL GOODBYE DOMAIN-CONTAINING PROTEIN"/>
    <property type="match status" value="1"/>
</dbReference>
<keyword evidence="2" id="KW-0472">Membrane</keyword>
<dbReference type="AlphaFoldDB" id="A0A9W9CUL6"/>
<comment type="caution">
    <text evidence="3">The sequence shown here is derived from an EMBL/GenBank/DDBJ whole genome shotgun (WGS) entry which is preliminary data.</text>
</comment>
<accession>A0A9W9CUL6</accession>
<feature type="transmembrane region" description="Helical" evidence="2">
    <location>
        <begin position="479"/>
        <end position="500"/>
    </location>
</feature>
<dbReference type="Proteomes" id="UP001140453">
    <property type="component" value="Unassembled WGS sequence"/>
</dbReference>
<sequence>MYTLWAGADLLHMLSMSTTNSCASYVQNRAGPAILARVAEPDLEGEIDSLDFQGQLDGFVVDAQSRVTHQELYSLSEKKLREFQNVLARFAKILQTRKAFSNLGISIRQPQDFDLAYVISVASLISERQEGPQNTRTCKRFVRRCCQTVFKHKNVLEGLISLAPKDTYGCLITGGFTIILAAVESQEKLRVDMQETLAKIPAKLSKINRVSGIAIKRDELHVCADDVLIKIFVVLERIIERLSRSWTDKLASKFKGDGGDIKVAFQALDDSIADFNDEAETCAQLRLGRVEENGKVMKDALDRMGTLLQSANTTLEEACMRQNNMEGKLLRVVIDGTVALKKDNVLLRKQLARAMNVMYSFVASNPAFNCIDGTVDHRFLRPKVALEGNSNDEVLRETKDMIETWLQNLGHFEPDSHAHIKKCLNHAASLNPKDQDKTHHVLNSSVFQEWLATPTTSLLVVRAETAPHHLINFMSLSTAMFALTLGGSTNFAVLSVFCGLRKRASFSEAAAGMMGLLNSLNGQLQQFILTKHPSTKISVEKSEKMWRKSCRDLKYAKALFKLLLSLLPEGCVVFVLLDSVSRMYGDKTRVDKFIESVLNENKQKANRVVIKMLVTDCLSNSDIRSLAAHSIYVQDDVDGWNCGINMGLMEQRNRIRLRGLGALITETEQSSAHDGFSEEDSEEEDHSAESPEVDNSDDMGA</sequence>
<dbReference type="PANTHER" id="PTHR40619:SF3">
    <property type="entry name" value="FUNGAL STAND N-TERMINAL GOODBYE DOMAIN-CONTAINING PROTEIN"/>
    <property type="match status" value="1"/>
</dbReference>
<keyword evidence="4" id="KW-1185">Reference proteome</keyword>
<evidence type="ECO:0000313" key="4">
    <source>
        <dbReference type="Proteomes" id="UP001140453"/>
    </source>
</evidence>
<evidence type="ECO:0000313" key="3">
    <source>
        <dbReference type="EMBL" id="KAJ4387559.1"/>
    </source>
</evidence>
<gene>
    <name evidence="3" type="ORF">N0V93_008154</name>
</gene>
<name>A0A9W9CUL6_9PEZI</name>
<feature type="compositionally biased region" description="Acidic residues" evidence="1">
    <location>
        <begin position="677"/>
        <end position="701"/>
    </location>
</feature>
<feature type="transmembrane region" description="Helical" evidence="2">
    <location>
        <begin position="558"/>
        <end position="577"/>
    </location>
</feature>
<evidence type="ECO:0000256" key="2">
    <source>
        <dbReference type="SAM" id="Phobius"/>
    </source>
</evidence>
<keyword evidence="2" id="KW-1133">Transmembrane helix</keyword>
<dbReference type="OrthoDB" id="5419927at2759"/>
<proteinExistence type="predicted"/>